<protein>
    <recommendedName>
        <fullName evidence="3">RRM domain-containing protein</fullName>
    </recommendedName>
</protein>
<dbReference type="AlphaFoldDB" id="A0A0L0T971"/>
<dbReference type="EMBL" id="GG745371">
    <property type="protein sequence ID" value="KNE71265.1"/>
    <property type="molecule type" value="Genomic_DNA"/>
</dbReference>
<dbReference type="Gene3D" id="3.30.70.330">
    <property type="match status" value="1"/>
</dbReference>
<feature type="compositionally biased region" description="Low complexity" evidence="2">
    <location>
        <begin position="128"/>
        <end position="139"/>
    </location>
</feature>
<sequence length="314" mass="32954">MIDFTGMFFSSSGSSLVDATDIVVANLRCSVSWIDFESSAVGVGFARVLAERFGRHGPIESVNLVNKNGEAFAFIRYEDEESAQEAIEAENGQEFQDRRLRVQFRETPDPRTTKKPVPVPAFLPAPTHPLTAPLPVAGKGSRDSTSSRDGGQDPRLSRNSATGVSGADLSGMHPAATTTAYMKHARGLSMPMPPGAMLDMHHPHHPHPHAAYPYMNMPNPYDPYGAAAMMGPPAPGFMMRPAFGPMSAPGSPLNKPGAFMYGPMAGMPMPSASGGPTGATGPQGGTGTSTGPTSAAGSSASSPNVMRGGRRDRL</sequence>
<keyword evidence="1" id="KW-0694">RNA-binding</keyword>
<evidence type="ECO:0000313" key="4">
    <source>
        <dbReference type="EMBL" id="KNE71265.1"/>
    </source>
</evidence>
<evidence type="ECO:0000313" key="5">
    <source>
        <dbReference type="Proteomes" id="UP000054350"/>
    </source>
</evidence>
<feature type="compositionally biased region" description="Gly residues" evidence="2">
    <location>
        <begin position="275"/>
        <end position="288"/>
    </location>
</feature>
<dbReference type="SMART" id="SM00360">
    <property type="entry name" value="RRM"/>
    <property type="match status" value="1"/>
</dbReference>
<dbReference type="PROSITE" id="PS50102">
    <property type="entry name" value="RRM"/>
    <property type="match status" value="1"/>
</dbReference>
<feature type="compositionally biased region" description="Basic and acidic residues" evidence="2">
    <location>
        <begin position="140"/>
        <end position="156"/>
    </location>
</feature>
<evidence type="ECO:0000259" key="3">
    <source>
        <dbReference type="PROSITE" id="PS50102"/>
    </source>
</evidence>
<dbReference type="Pfam" id="PF00076">
    <property type="entry name" value="RRM_1"/>
    <property type="match status" value="1"/>
</dbReference>
<organism evidence="4 5">
    <name type="scientific">Allomyces macrogynus (strain ATCC 38327)</name>
    <name type="common">Allomyces javanicus var. macrogynus</name>
    <dbReference type="NCBI Taxonomy" id="578462"/>
    <lineage>
        <taxon>Eukaryota</taxon>
        <taxon>Fungi</taxon>
        <taxon>Fungi incertae sedis</taxon>
        <taxon>Blastocladiomycota</taxon>
        <taxon>Blastocladiomycetes</taxon>
        <taxon>Blastocladiales</taxon>
        <taxon>Blastocladiaceae</taxon>
        <taxon>Allomyces</taxon>
    </lineage>
</organism>
<dbReference type="InterPro" id="IPR012677">
    <property type="entry name" value="Nucleotide-bd_a/b_plait_sf"/>
</dbReference>
<gene>
    <name evidence="4" type="ORF">AMAG_15508</name>
</gene>
<dbReference type="GO" id="GO:0003723">
    <property type="term" value="F:RNA binding"/>
    <property type="evidence" value="ECO:0007669"/>
    <property type="project" value="UniProtKB-UniRule"/>
</dbReference>
<feature type="compositionally biased region" description="Pro residues" evidence="2">
    <location>
        <begin position="117"/>
        <end position="127"/>
    </location>
</feature>
<evidence type="ECO:0000256" key="2">
    <source>
        <dbReference type="SAM" id="MobiDB-lite"/>
    </source>
</evidence>
<proteinExistence type="predicted"/>
<dbReference type="InterPro" id="IPR000504">
    <property type="entry name" value="RRM_dom"/>
</dbReference>
<name>A0A0L0T971_ALLM3</name>
<feature type="region of interest" description="Disordered" evidence="2">
    <location>
        <begin position="270"/>
        <end position="314"/>
    </location>
</feature>
<dbReference type="Proteomes" id="UP000054350">
    <property type="component" value="Unassembled WGS sequence"/>
</dbReference>
<feature type="domain" description="RRM" evidence="3">
    <location>
        <begin position="20"/>
        <end position="107"/>
    </location>
</feature>
<dbReference type="InterPro" id="IPR035979">
    <property type="entry name" value="RBD_domain_sf"/>
</dbReference>
<evidence type="ECO:0000256" key="1">
    <source>
        <dbReference type="PROSITE-ProRule" id="PRU00176"/>
    </source>
</evidence>
<feature type="region of interest" description="Disordered" evidence="2">
    <location>
        <begin position="105"/>
        <end position="172"/>
    </location>
</feature>
<feature type="compositionally biased region" description="Low complexity" evidence="2">
    <location>
        <begin position="289"/>
        <end position="303"/>
    </location>
</feature>
<dbReference type="STRING" id="578462.A0A0L0T971"/>
<reference evidence="5" key="2">
    <citation type="submission" date="2009-11" db="EMBL/GenBank/DDBJ databases">
        <title>The Genome Sequence of Allomyces macrogynus strain ATCC 38327.</title>
        <authorList>
            <consortium name="The Broad Institute Genome Sequencing Platform"/>
            <person name="Russ C."/>
            <person name="Cuomo C."/>
            <person name="Shea T."/>
            <person name="Young S.K."/>
            <person name="Zeng Q."/>
            <person name="Koehrsen M."/>
            <person name="Haas B."/>
            <person name="Borodovsky M."/>
            <person name="Guigo R."/>
            <person name="Alvarado L."/>
            <person name="Berlin A."/>
            <person name="Borenstein D."/>
            <person name="Chen Z."/>
            <person name="Engels R."/>
            <person name="Freedman E."/>
            <person name="Gellesch M."/>
            <person name="Goldberg J."/>
            <person name="Griggs A."/>
            <person name="Gujja S."/>
            <person name="Heiman D."/>
            <person name="Hepburn T."/>
            <person name="Howarth C."/>
            <person name="Jen D."/>
            <person name="Larson L."/>
            <person name="Lewis B."/>
            <person name="Mehta T."/>
            <person name="Park D."/>
            <person name="Pearson M."/>
            <person name="Roberts A."/>
            <person name="Saif S."/>
            <person name="Shenoy N."/>
            <person name="Sisk P."/>
            <person name="Stolte C."/>
            <person name="Sykes S."/>
            <person name="Walk T."/>
            <person name="White J."/>
            <person name="Yandava C."/>
            <person name="Burger G."/>
            <person name="Gray M.W."/>
            <person name="Holland P.W.H."/>
            <person name="King N."/>
            <person name="Lang F.B.F."/>
            <person name="Roger A.J."/>
            <person name="Ruiz-Trillo I."/>
            <person name="Lander E."/>
            <person name="Nusbaum C."/>
        </authorList>
    </citation>
    <scope>NUCLEOTIDE SEQUENCE [LARGE SCALE GENOMIC DNA]</scope>
    <source>
        <strain evidence="5">ATCC 38327</strain>
    </source>
</reference>
<reference evidence="4 5" key="1">
    <citation type="submission" date="2009-11" db="EMBL/GenBank/DDBJ databases">
        <title>Annotation of Allomyces macrogynus ATCC 38327.</title>
        <authorList>
            <consortium name="The Broad Institute Genome Sequencing Platform"/>
            <person name="Russ C."/>
            <person name="Cuomo C."/>
            <person name="Burger G."/>
            <person name="Gray M.W."/>
            <person name="Holland P.W.H."/>
            <person name="King N."/>
            <person name="Lang F.B.F."/>
            <person name="Roger A.J."/>
            <person name="Ruiz-Trillo I."/>
            <person name="Young S.K."/>
            <person name="Zeng Q."/>
            <person name="Gargeya S."/>
            <person name="Fitzgerald M."/>
            <person name="Haas B."/>
            <person name="Abouelleil A."/>
            <person name="Alvarado L."/>
            <person name="Arachchi H.M."/>
            <person name="Berlin A."/>
            <person name="Chapman S.B."/>
            <person name="Gearin G."/>
            <person name="Goldberg J."/>
            <person name="Griggs A."/>
            <person name="Gujja S."/>
            <person name="Hansen M."/>
            <person name="Heiman D."/>
            <person name="Howarth C."/>
            <person name="Larimer J."/>
            <person name="Lui A."/>
            <person name="MacDonald P.J.P."/>
            <person name="McCowen C."/>
            <person name="Montmayeur A."/>
            <person name="Murphy C."/>
            <person name="Neiman D."/>
            <person name="Pearson M."/>
            <person name="Priest M."/>
            <person name="Roberts A."/>
            <person name="Saif S."/>
            <person name="Shea T."/>
            <person name="Sisk P."/>
            <person name="Stolte C."/>
            <person name="Sykes S."/>
            <person name="Wortman J."/>
            <person name="Nusbaum C."/>
            <person name="Birren B."/>
        </authorList>
    </citation>
    <scope>NUCLEOTIDE SEQUENCE [LARGE SCALE GENOMIC DNA]</scope>
    <source>
        <strain evidence="4 5">ATCC 38327</strain>
    </source>
</reference>
<keyword evidence="5" id="KW-1185">Reference proteome</keyword>
<dbReference type="SUPFAM" id="SSF54928">
    <property type="entry name" value="RNA-binding domain, RBD"/>
    <property type="match status" value="1"/>
</dbReference>
<dbReference type="OrthoDB" id="446113at2759"/>
<dbReference type="PANTHER" id="PTHR23147">
    <property type="entry name" value="SERINE/ARGININE RICH SPLICING FACTOR"/>
    <property type="match status" value="1"/>
</dbReference>
<dbReference type="InterPro" id="IPR050907">
    <property type="entry name" value="SRSF"/>
</dbReference>
<dbReference type="VEuPathDB" id="FungiDB:AMAG_15508"/>
<accession>A0A0L0T971</accession>